<feature type="domain" description="GAG-pre-integrase" evidence="1">
    <location>
        <begin position="13"/>
        <end position="53"/>
    </location>
</feature>
<dbReference type="InterPro" id="IPR025724">
    <property type="entry name" value="GAG-pre-integrase_dom"/>
</dbReference>
<proteinExistence type="predicted"/>
<accession>A0ABQ9MYY2</accession>
<name>A0ABQ9MYY2_HEVBR</name>
<dbReference type="EMBL" id="JARPOI010000003">
    <property type="protein sequence ID" value="KAJ9185024.1"/>
    <property type="molecule type" value="Genomic_DNA"/>
</dbReference>
<keyword evidence="3" id="KW-1185">Reference proteome</keyword>
<evidence type="ECO:0000313" key="3">
    <source>
        <dbReference type="Proteomes" id="UP001174677"/>
    </source>
</evidence>
<evidence type="ECO:0000259" key="1">
    <source>
        <dbReference type="Pfam" id="PF13976"/>
    </source>
</evidence>
<reference evidence="2" key="1">
    <citation type="journal article" date="2023" name="Plant Biotechnol. J.">
        <title>Chromosome-level wild Hevea brasiliensis genome provides new tools for genomic-assisted breeding and valuable loci to elevate rubber yield.</title>
        <authorList>
            <person name="Cheng H."/>
            <person name="Song X."/>
            <person name="Hu Y."/>
            <person name="Wu T."/>
            <person name="Yang Q."/>
            <person name="An Z."/>
            <person name="Feng S."/>
            <person name="Deng Z."/>
            <person name="Wu W."/>
            <person name="Zeng X."/>
            <person name="Tu M."/>
            <person name="Wang X."/>
            <person name="Huang H."/>
        </authorList>
    </citation>
    <scope>NUCLEOTIDE SEQUENCE</scope>
    <source>
        <strain evidence="2">MT/VB/25A 57/8</strain>
    </source>
</reference>
<organism evidence="2 3">
    <name type="scientific">Hevea brasiliensis</name>
    <name type="common">Para rubber tree</name>
    <name type="synonym">Siphonia brasiliensis</name>
    <dbReference type="NCBI Taxonomy" id="3981"/>
    <lineage>
        <taxon>Eukaryota</taxon>
        <taxon>Viridiplantae</taxon>
        <taxon>Streptophyta</taxon>
        <taxon>Embryophyta</taxon>
        <taxon>Tracheophyta</taxon>
        <taxon>Spermatophyta</taxon>
        <taxon>Magnoliopsida</taxon>
        <taxon>eudicotyledons</taxon>
        <taxon>Gunneridae</taxon>
        <taxon>Pentapetalae</taxon>
        <taxon>rosids</taxon>
        <taxon>fabids</taxon>
        <taxon>Malpighiales</taxon>
        <taxon>Euphorbiaceae</taxon>
        <taxon>Crotonoideae</taxon>
        <taxon>Micrandreae</taxon>
        <taxon>Hevea</taxon>
    </lineage>
</organism>
<feature type="non-terminal residue" evidence="2">
    <location>
        <position position="61"/>
    </location>
</feature>
<gene>
    <name evidence="2" type="ORF">P3X46_004702</name>
</gene>
<dbReference type="Proteomes" id="UP001174677">
    <property type="component" value="Chromosome 3"/>
</dbReference>
<sequence>MGKMIGVGCESLGLYHLSTSNSLVTLASTTFADLLHNRLGHPSLAKLQKLVPSLYSLSSFE</sequence>
<evidence type="ECO:0000313" key="2">
    <source>
        <dbReference type="EMBL" id="KAJ9185024.1"/>
    </source>
</evidence>
<dbReference type="Pfam" id="PF13976">
    <property type="entry name" value="gag_pre-integrs"/>
    <property type="match status" value="1"/>
</dbReference>
<comment type="caution">
    <text evidence="2">The sequence shown here is derived from an EMBL/GenBank/DDBJ whole genome shotgun (WGS) entry which is preliminary data.</text>
</comment>
<protein>
    <recommendedName>
        <fullName evidence="1">GAG-pre-integrase domain-containing protein</fullName>
    </recommendedName>
</protein>